<name>A0A225WPJ2_9STRA</name>
<evidence type="ECO:0000313" key="2">
    <source>
        <dbReference type="Proteomes" id="UP000198211"/>
    </source>
</evidence>
<dbReference type="PANTHER" id="PTHR47169:SF2">
    <property type="entry name" value="OS01G0541250 PROTEIN"/>
    <property type="match status" value="1"/>
</dbReference>
<protein>
    <submittedName>
        <fullName evidence="1">Uncharacterized protein</fullName>
    </submittedName>
</protein>
<comment type="caution">
    <text evidence="1">The sequence shown here is derived from an EMBL/GenBank/DDBJ whole genome shotgun (WGS) entry which is preliminary data.</text>
</comment>
<dbReference type="AlphaFoldDB" id="A0A225WPJ2"/>
<dbReference type="OrthoDB" id="123761at2759"/>
<organism evidence="1 2">
    <name type="scientific">Phytophthora megakarya</name>
    <dbReference type="NCBI Taxonomy" id="4795"/>
    <lineage>
        <taxon>Eukaryota</taxon>
        <taxon>Sar</taxon>
        <taxon>Stramenopiles</taxon>
        <taxon>Oomycota</taxon>
        <taxon>Peronosporomycetes</taxon>
        <taxon>Peronosporales</taxon>
        <taxon>Peronosporaceae</taxon>
        <taxon>Phytophthora</taxon>
    </lineage>
</organism>
<dbReference type="Proteomes" id="UP000198211">
    <property type="component" value="Unassembled WGS sequence"/>
</dbReference>
<gene>
    <name evidence="1" type="ORF">PHMEG_0006164</name>
</gene>
<proteinExistence type="predicted"/>
<sequence length="198" mass="23180">MLNLIPIDEKWFNHDKKTRLYFMLPDEEPPQRHLKSARHVEKTIFWQLSWDPHNKTRFDGKIGLWPFAEDYVAQRSSKNSPAGTELMRNIKVVDTNVYKHFLIDYPPNSPDLNCLDLGYFAAIQSLQYRTYVKTTMELIGVVQASFEELDNDTLDNICITLQQVMECLLKCEGGNEYKLPHMGKAKLRREGRFPIRLS</sequence>
<dbReference type="GO" id="GO:0003676">
    <property type="term" value="F:nucleic acid binding"/>
    <property type="evidence" value="ECO:0007669"/>
    <property type="project" value="InterPro"/>
</dbReference>
<keyword evidence="2" id="KW-1185">Reference proteome</keyword>
<dbReference type="InterPro" id="IPR036397">
    <property type="entry name" value="RNaseH_sf"/>
</dbReference>
<reference evidence="2" key="1">
    <citation type="submission" date="2017-03" db="EMBL/GenBank/DDBJ databases">
        <title>Phytopthora megakarya and P. palmivora, two closely related causual agents of cacao black pod achieved similar genome size and gene model numbers by different mechanisms.</title>
        <authorList>
            <person name="Ali S."/>
            <person name="Shao J."/>
            <person name="Larry D.J."/>
            <person name="Kronmiller B."/>
            <person name="Shen D."/>
            <person name="Strem M.D."/>
            <person name="Melnick R.L."/>
            <person name="Guiltinan M.J."/>
            <person name="Tyler B.M."/>
            <person name="Meinhardt L.W."/>
            <person name="Bailey B.A."/>
        </authorList>
    </citation>
    <scope>NUCLEOTIDE SEQUENCE [LARGE SCALE GENOMIC DNA]</scope>
    <source>
        <strain evidence="2">zdho120</strain>
    </source>
</reference>
<accession>A0A225WPJ2</accession>
<evidence type="ECO:0000313" key="1">
    <source>
        <dbReference type="EMBL" id="OWZ19565.1"/>
    </source>
</evidence>
<dbReference type="Gene3D" id="3.30.420.10">
    <property type="entry name" value="Ribonuclease H-like superfamily/Ribonuclease H"/>
    <property type="match status" value="1"/>
</dbReference>
<dbReference type="PANTHER" id="PTHR47169">
    <property type="entry name" value="OS01G0541250 PROTEIN"/>
    <property type="match status" value="1"/>
</dbReference>
<dbReference type="EMBL" id="NBNE01000427">
    <property type="protein sequence ID" value="OWZ19565.1"/>
    <property type="molecule type" value="Genomic_DNA"/>
</dbReference>